<evidence type="ECO:0000313" key="2">
    <source>
        <dbReference type="EMBL" id="RQP24076.1"/>
    </source>
</evidence>
<reference evidence="2 3" key="1">
    <citation type="submission" date="2018-08" db="EMBL/GenBank/DDBJ databases">
        <authorList>
            <person name="Khan S.A."/>
            <person name="Jeon C.O."/>
            <person name="Chun B.H."/>
            <person name="Jeong S.E."/>
        </authorList>
    </citation>
    <scope>NUCLEOTIDE SEQUENCE [LARGE SCALE GENOMIC DNA]</scope>
    <source>
        <strain evidence="2 3">S-16</strain>
    </source>
</reference>
<keyword evidence="3" id="KW-1185">Reference proteome</keyword>
<organism evidence="2 3">
    <name type="scientific">Piscinibacter terrae</name>
    <dbReference type="NCBI Taxonomy" id="2496871"/>
    <lineage>
        <taxon>Bacteria</taxon>
        <taxon>Pseudomonadati</taxon>
        <taxon>Pseudomonadota</taxon>
        <taxon>Betaproteobacteria</taxon>
        <taxon>Burkholderiales</taxon>
        <taxon>Sphaerotilaceae</taxon>
        <taxon>Piscinibacter</taxon>
    </lineage>
</organism>
<feature type="transmembrane region" description="Helical" evidence="1">
    <location>
        <begin position="15"/>
        <end position="38"/>
    </location>
</feature>
<comment type="caution">
    <text evidence="2">The sequence shown here is derived from an EMBL/GenBank/DDBJ whole genome shotgun (WGS) entry which is preliminary data.</text>
</comment>
<dbReference type="AlphaFoldDB" id="A0A3N7HS79"/>
<dbReference type="Proteomes" id="UP000267464">
    <property type="component" value="Unassembled WGS sequence"/>
</dbReference>
<evidence type="ECO:0000313" key="3">
    <source>
        <dbReference type="Proteomes" id="UP000267464"/>
    </source>
</evidence>
<evidence type="ECO:0000256" key="1">
    <source>
        <dbReference type="SAM" id="Phobius"/>
    </source>
</evidence>
<dbReference type="RefSeq" id="WP_124540523.1">
    <property type="nucleotide sequence ID" value="NZ_QUSW01000003.1"/>
</dbReference>
<gene>
    <name evidence="2" type="ORF">DZC73_12130</name>
</gene>
<protein>
    <submittedName>
        <fullName evidence="2">Uncharacterized protein</fullName>
    </submittedName>
</protein>
<keyword evidence="1" id="KW-1133">Transmembrane helix</keyword>
<sequence length="140" mass="15228">MIQPIPTVSRRRTSIWLWVLLTLLALSVLVVMTAFQWVGSLEALPAHVVIDGREISIDPALFGGWTATVLFIPAVMVVFCVLVIVPLVLLFALACALIGVVLGVALPIIAVVVALSPIWLMGMFFWWLARRAVPRTAQAA</sequence>
<dbReference type="EMBL" id="QUSW01000003">
    <property type="protein sequence ID" value="RQP24076.1"/>
    <property type="molecule type" value="Genomic_DNA"/>
</dbReference>
<feature type="transmembrane region" description="Helical" evidence="1">
    <location>
        <begin position="70"/>
        <end position="93"/>
    </location>
</feature>
<name>A0A3N7HS79_9BURK</name>
<keyword evidence="1" id="KW-0472">Membrane</keyword>
<accession>A0A3N7HS79</accession>
<reference evidence="2 3" key="2">
    <citation type="submission" date="2018-12" db="EMBL/GenBank/DDBJ databases">
        <title>Rhizobacter gummiphilus sp. nov., a rubber-degrading bacterium isolated from the soil of a botanical garden in Japan.</title>
        <authorList>
            <person name="Shunsuke S.S."/>
        </authorList>
    </citation>
    <scope>NUCLEOTIDE SEQUENCE [LARGE SCALE GENOMIC DNA]</scope>
    <source>
        <strain evidence="2 3">S-16</strain>
    </source>
</reference>
<feature type="transmembrane region" description="Helical" evidence="1">
    <location>
        <begin position="100"/>
        <end position="128"/>
    </location>
</feature>
<proteinExistence type="predicted"/>
<keyword evidence="1" id="KW-0812">Transmembrane</keyword>